<dbReference type="Gene3D" id="3.90.190.10">
    <property type="entry name" value="Protein tyrosine phosphatase superfamily"/>
    <property type="match status" value="1"/>
</dbReference>
<comment type="function">
    <text evidence="7">Dual specificity phosphatase able to dephosphorylate phosphotyrosine, phosphoserine and phosphothreonine residues, with a preference for phosphotyrosine as a substrate.</text>
</comment>
<dbReference type="AlphaFoldDB" id="A0AAE0ZBT3"/>
<dbReference type="EMBL" id="JAWDGP010004222">
    <property type="protein sequence ID" value="KAK3766492.1"/>
    <property type="molecule type" value="Genomic_DNA"/>
</dbReference>
<keyword evidence="11" id="KW-1185">Reference proteome</keyword>
<evidence type="ECO:0000256" key="6">
    <source>
        <dbReference type="PIRSR" id="PIRSR620405-1"/>
    </source>
</evidence>
<dbReference type="SUPFAM" id="SSF52799">
    <property type="entry name" value="(Phosphotyrosine protein) phosphatases II"/>
    <property type="match status" value="1"/>
</dbReference>
<evidence type="ECO:0000256" key="7">
    <source>
        <dbReference type="RuleBase" id="RU366038"/>
    </source>
</evidence>
<comment type="catalytic activity">
    <reaction evidence="5 7">
        <text>O-phospho-L-threonyl-[protein] + H2O = L-threonyl-[protein] + phosphate</text>
        <dbReference type="Rhea" id="RHEA:47004"/>
        <dbReference type="Rhea" id="RHEA-COMP:11060"/>
        <dbReference type="Rhea" id="RHEA-COMP:11605"/>
        <dbReference type="ChEBI" id="CHEBI:15377"/>
        <dbReference type="ChEBI" id="CHEBI:30013"/>
        <dbReference type="ChEBI" id="CHEBI:43474"/>
        <dbReference type="ChEBI" id="CHEBI:61977"/>
        <dbReference type="EC" id="3.1.3.16"/>
    </reaction>
</comment>
<dbReference type="GO" id="GO:0008138">
    <property type="term" value="F:protein tyrosine/serine/threonine phosphatase activity"/>
    <property type="evidence" value="ECO:0007669"/>
    <property type="project" value="UniProtKB-UniRule"/>
</dbReference>
<dbReference type="GO" id="GO:0004722">
    <property type="term" value="F:protein serine/threonine phosphatase activity"/>
    <property type="evidence" value="ECO:0007669"/>
    <property type="project" value="UniProtKB-EC"/>
</dbReference>
<accession>A0AAE0ZBT3</accession>
<dbReference type="GO" id="GO:0033549">
    <property type="term" value="F:MAP kinase phosphatase activity"/>
    <property type="evidence" value="ECO:0007669"/>
    <property type="project" value="TreeGrafter"/>
</dbReference>
<proteinExistence type="inferred from homology"/>
<dbReference type="Proteomes" id="UP001283361">
    <property type="component" value="Unassembled WGS sequence"/>
</dbReference>
<dbReference type="InterPro" id="IPR020405">
    <property type="entry name" value="Atypical_DUSP_subfamA"/>
</dbReference>
<dbReference type="InterPro" id="IPR000387">
    <property type="entry name" value="Tyr_Pase_dom"/>
</dbReference>
<dbReference type="InterPro" id="IPR020422">
    <property type="entry name" value="TYR_PHOSPHATASE_DUAL_dom"/>
</dbReference>
<evidence type="ECO:0000259" key="8">
    <source>
        <dbReference type="PROSITE" id="PS50054"/>
    </source>
</evidence>
<keyword evidence="2 7" id="KW-0378">Hydrolase</keyword>
<feature type="domain" description="Tyrosine specific protein phosphatases" evidence="9">
    <location>
        <begin position="120"/>
        <end position="178"/>
    </location>
</feature>
<comment type="catalytic activity">
    <reaction evidence="4 7">
        <text>O-phospho-L-seryl-[protein] + H2O = L-seryl-[protein] + phosphate</text>
        <dbReference type="Rhea" id="RHEA:20629"/>
        <dbReference type="Rhea" id="RHEA-COMP:9863"/>
        <dbReference type="Rhea" id="RHEA-COMP:11604"/>
        <dbReference type="ChEBI" id="CHEBI:15377"/>
        <dbReference type="ChEBI" id="CHEBI:29999"/>
        <dbReference type="ChEBI" id="CHEBI:43474"/>
        <dbReference type="ChEBI" id="CHEBI:83421"/>
        <dbReference type="EC" id="3.1.3.16"/>
    </reaction>
</comment>
<dbReference type="GO" id="GO:0005737">
    <property type="term" value="C:cytoplasm"/>
    <property type="evidence" value="ECO:0007669"/>
    <property type="project" value="TreeGrafter"/>
</dbReference>
<evidence type="ECO:0000313" key="10">
    <source>
        <dbReference type="EMBL" id="KAK3766492.1"/>
    </source>
</evidence>
<dbReference type="Pfam" id="PF00782">
    <property type="entry name" value="DSPc"/>
    <property type="match status" value="1"/>
</dbReference>
<feature type="active site" description="Phosphocysteine intermediate" evidence="6">
    <location>
        <position position="144"/>
    </location>
</feature>
<dbReference type="PRINTS" id="PR01909">
    <property type="entry name" value="ADSPHPHTASEA"/>
</dbReference>
<evidence type="ECO:0000256" key="2">
    <source>
        <dbReference type="ARBA" id="ARBA00022801"/>
    </source>
</evidence>
<dbReference type="InterPro" id="IPR029021">
    <property type="entry name" value="Prot-tyrosine_phosphatase-like"/>
</dbReference>
<dbReference type="PANTHER" id="PTHR45682:SF1">
    <property type="entry name" value="DUAL SPECIFICITY PROTEIN PHOSPHATASE 3"/>
    <property type="match status" value="1"/>
</dbReference>
<dbReference type="GO" id="GO:0004725">
    <property type="term" value="F:protein tyrosine phosphatase activity"/>
    <property type="evidence" value="ECO:0007669"/>
    <property type="project" value="UniProtKB-EC"/>
</dbReference>
<dbReference type="PRINTS" id="PR01908">
    <property type="entry name" value="ADSPHPHTASE"/>
</dbReference>
<evidence type="ECO:0000256" key="4">
    <source>
        <dbReference type="ARBA" id="ARBA00047761"/>
    </source>
</evidence>
<evidence type="ECO:0000259" key="9">
    <source>
        <dbReference type="PROSITE" id="PS50056"/>
    </source>
</evidence>
<evidence type="ECO:0000256" key="3">
    <source>
        <dbReference type="ARBA" id="ARBA00022912"/>
    </source>
</evidence>
<comment type="catalytic activity">
    <reaction evidence="7">
        <text>O-phospho-L-tyrosyl-[protein] + H2O = L-tyrosyl-[protein] + phosphate</text>
        <dbReference type="Rhea" id="RHEA:10684"/>
        <dbReference type="Rhea" id="RHEA-COMP:10136"/>
        <dbReference type="Rhea" id="RHEA-COMP:20101"/>
        <dbReference type="ChEBI" id="CHEBI:15377"/>
        <dbReference type="ChEBI" id="CHEBI:43474"/>
        <dbReference type="ChEBI" id="CHEBI:46858"/>
        <dbReference type="ChEBI" id="CHEBI:61978"/>
        <dbReference type="EC" id="3.1.3.48"/>
    </reaction>
</comment>
<reference evidence="10" key="1">
    <citation type="journal article" date="2023" name="G3 (Bethesda)">
        <title>A reference genome for the long-term kleptoplast-retaining sea slug Elysia crispata morphotype clarki.</title>
        <authorList>
            <person name="Eastman K.E."/>
            <person name="Pendleton A.L."/>
            <person name="Shaikh M.A."/>
            <person name="Suttiyut T."/>
            <person name="Ogas R."/>
            <person name="Tomko P."/>
            <person name="Gavelis G."/>
            <person name="Widhalm J.R."/>
            <person name="Wisecaver J.H."/>
        </authorList>
    </citation>
    <scope>NUCLEOTIDE SEQUENCE</scope>
    <source>
        <strain evidence="10">ECLA1</strain>
    </source>
</reference>
<evidence type="ECO:0000256" key="1">
    <source>
        <dbReference type="ARBA" id="ARBA00008601"/>
    </source>
</evidence>
<evidence type="ECO:0000313" key="11">
    <source>
        <dbReference type="Proteomes" id="UP001283361"/>
    </source>
</evidence>
<organism evidence="10 11">
    <name type="scientific">Elysia crispata</name>
    <name type="common">lettuce slug</name>
    <dbReference type="NCBI Taxonomy" id="231223"/>
    <lineage>
        <taxon>Eukaryota</taxon>
        <taxon>Metazoa</taxon>
        <taxon>Spiralia</taxon>
        <taxon>Lophotrochozoa</taxon>
        <taxon>Mollusca</taxon>
        <taxon>Gastropoda</taxon>
        <taxon>Heterobranchia</taxon>
        <taxon>Euthyneura</taxon>
        <taxon>Panpulmonata</taxon>
        <taxon>Sacoglossa</taxon>
        <taxon>Placobranchoidea</taxon>
        <taxon>Plakobranchidae</taxon>
        <taxon>Elysia</taxon>
    </lineage>
</organism>
<dbReference type="SMART" id="SM00195">
    <property type="entry name" value="DSPc"/>
    <property type="match status" value="1"/>
</dbReference>
<dbReference type="PROSITE" id="PS00383">
    <property type="entry name" value="TYR_PHOSPHATASE_1"/>
    <property type="match status" value="1"/>
</dbReference>
<comment type="caution">
    <text evidence="10">The sequence shown here is derived from an EMBL/GenBank/DDBJ whole genome shotgun (WGS) entry which is preliminary data.</text>
</comment>
<dbReference type="PANTHER" id="PTHR45682">
    <property type="entry name" value="AGAP008228-PA"/>
    <property type="match status" value="1"/>
</dbReference>
<dbReference type="EC" id="3.1.3.16" evidence="7"/>
<dbReference type="PROSITE" id="PS50054">
    <property type="entry name" value="TYR_PHOSPHATASE_DUAL"/>
    <property type="match status" value="1"/>
</dbReference>
<sequence length="205" mass="22866">MAQEPIDLKLFSEVKSVLTSSNNDTSDAFCKAGVGAFQYFAFPMPPKNSYDVVYEGILLGGNKCVKRLDELSKMGVTHVVNVSMGPKFNQTDTGSDFYQDPYNIAFHGIPAMDVITFKLLPYLRPAAEFINKALAEGGKVYVHCQQGVSRSATVVLAFLMLHRDMNLLDAVKLLRSKREIFPNDGFLKQLCILQKELNQKSEKCD</sequence>
<feature type="domain" description="Tyrosine-protein phosphatase" evidence="8">
    <location>
        <begin position="49"/>
        <end position="199"/>
    </location>
</feature>
<gene>
    <name evidence="10" type="ORF">RRG08_059310</name>
</gene>
<comment type="similarity">
    <text evidence="1 7">Belongs to the protein-tyrosine phosphatase family. Non-receptor class dual specificity subfamily.</text>
</comment>
<dbReference type="InterPro" id="IPR016130">
    <property type="entry name" value="Tyr_Pase_AS"/>
</dbReference>
<dbReference type="EC" id="3.1.3.48" evidence="7"/>
<name>A0AAE0ZBT3_9GAST</name>
<protein>
    <recommendedName>
        <fullName evidence="7">Dual specificity protein phosphatase</fullName>
        <ecNumber evidence="7">3.1.3.16</ecNumber>
        <ecNumber evidence="7">3.1.3.48</ecNumber>
    </recommendedName>
</protein>
<dbReference type="GO" id="GO:0043409">
    <property type="term" value="P:negative regulation of MAPK cascade"/>
    <property type="evidence" value="ECO:0007669"/>
    <property type="project" value="TreeGrafter"/>
</dbReference>
<keyword evidence="3 7" id="KW-0904">Protein phosphatase</keyword>
<dbReference type="PROSITE" id="PS50056">
    <property type="entry name" value="TYR_PHOSPHATASE_2"/>
    <property type="match status" value="1"/>
</dbReference>
<dbReference type="InterPro" id="IPR000340">
    <property type="entry name" value="Dual-sp_phosphatase_cat-dom"/>
</dbReference>
<evidence type="ECO:0000256" key="5">
    <source>
        <dbReference type="ARBA" id="ARBA00048336"/>
    </source>
</evidence>